<accession>A0ABW0ZT14</accession>
<dbReference type="SUPFAM" id="SSF47413">
    <property type="entry name" value="lambda repressor-like DNA-binding domains"/>
    <property type="match status" value="1"/>
</dbReference>
<reference evidence="3" key="1">
    <citation type="journal article" date="2019" name="Int. J. Syst. Evol. Microbiol.">
        <title>The Global Catalogue of Microorganisms (GCM) 10K type strain sequencing project: providing services to taxonomists for standard genome sequencing and annotation.</title>
        <authorList>
            <consortium name="The Broad Institute Genomics Platform"/>
            <consortium name="The Broad Institute Genome Sequencing Center for Infectious Disease"/>
            <person name="Wu L."/>
            <person name="Ma J."/>
        </authorList>
    </citation>
    <scope>NUCLEOTIDE SEQUENCE [LARGE SCALE GENOMIC DNA]</scope>
    <source>
        <strain evidence="3">KCTC 42087</strain>
    </source>
</reference>
<keyword evidence="3" id="KW-1185">Reference proteome</keyword>
<dbReference type="InterPro" id="IPR043917">
    <property type="entry name" value="DUF5753"/>
</dbReference>
<dbReference type="Pfam" id="PF13560">
    <property type="entry name" value="HTH_31"/>
    <property type="match status" value="1"/>
</dbReference>
<protein>
    <submittedName>
        <fullName evidence="2">DUF5753 domain-containing protein</fullName>
    </submittedName>
</protein>
<name>A0ABW0ZT14_9ACTN</name>
<evidence type="ECO:0000313" key="2">
    <source>
        <dbReference type="EMBL" id="MFC5745029.1"/>
    </source>
</evidence>
<dbReference type="Proteomes" id="UP001596074">
    <property type="component" value="Unassembled WGS sequence"/>
</dbReference>
<dbReference type="InterPro" id="IPR010982">
    <property type="entry name" value="Lambda_DNA-bd_dom_sf"/>
</dbReference>
<evidence type="ECO:0000313" key="3">
    <source>
        <dbReference type="Proteomes" id="UP001596074"/>
    </source>
</evidence>
<comment type="caution">
    <text evidence="2">The sequence shown here is derived from an EMBL/GenBank/DDBJ whole genome shotgun (WGS) entry which is preliminary data.</text>
</comment>
<organism evidence="2 3">
    <name type="scientific">Actinomadura rugatobispora</name>
    <dbReference type="NCBI Taxonomy" id="1994"/>
    <lineage>
        <taxon>Bacteria</taxon>
        <taxon>Bacillati</taxon>
        <taxon>Actinomycetota</taxon>
        <taxon>Actinomycetes</taxon>
        <taxon>Streptosporangiales</taxon>
        <taxon>Thermomonosporaceae</taxon>
        <taxon>Actinomadura</taxon>
    </lineage>
</organism>
<proteinExistence type="predicted"/>
<dbReference type="Gene3D" id="1.10.260.40">
    <property type="entry name" value="lambda repressor-like DNA-binding domains"/>
    <property type="match status" value="1"/>
</dbReference>
<feature type="domain" description="DUF5753" evidence="1">
    <location>
        <begin position="102"/>
        <end position="278"/>
    </location>
</feature>
<dbReference type="EMBL" id="JBHSON010000005">
    <property type="protein sequence ID" value="MFC5745029.1"/>
    <property type="molecule type" value="Genomic_DNA"/>
</dbReference>
<sequence>MGGLGGPTVPRILLGARLRRFREARRIPRSRAAHAIRASDSKISRMELGRSPFKVRDVEDLLTLYGITEARERESLLQLAQESNRPGWWYGYSDLISTGTDHYLGLEVAASLLRVYELQVVPELLQTRDYARAVTRLRQPRTPDLEVERWVDLRIERQELFLKAGGRKLWALLDEAVLHRAWGGAEVMRGQLERLLELSESPEVTLQIVPFTAVTALGVGGAYTVFRFAEDDLPDVVHLNQATGEYYMDKQEDVDRFVHEWGLLSGDALPPHESQALLYETLARS</sequence>
<gene>
    <name evidence="2" type="ORF">ACFPZN_05325</name>
</gene>
<evidence type="ECO:0000259" key="1">
    <source>
        <dbReference type="Pfam" id="PF19054"/>
    </source>
</evidence>
<dbReference type="Pfam" id="PF19054">
    <property type="entry name" value="DUF5753"/>
    <property type="match status" value="1"/>
</dbReference>